<dbReference type="NCBIfam" id="TIGR04187">
    <property type="entry name" value="GRASP_SAV_5884"/>
    <property type="match status" value="1"/>
</dbReference>
<dbReference type="PANTHER" id="PTHR21621">
    <property type="entry name" value="RIBOSOMAL PROTEIN S6 MODIFICATION PROTEIN"/>
    <property type="match status" value="1"/>
</dbReference>
<dbReference type="InterPro" id="IPR048936">
    <property type="entry name" value="MvdD-like_ATPgrasp"/>
</dbReference>
<dbReference type="SUPFAM" id="SSF56059">
    <property type="entry name" value="Glutathione synthetase ATP-binding domain-like"/>
    <property type="match status" value="1"/>
</dbReference>
<sequence length="317" mass="35597">MTVLILTHWFDPTADWVVAELNRRRVPVVRCDVADFPTRLSISATLDDEWAGTLRTEQHRLDLTEISGIYYRRPRSFRFPPQMSEADRDWAALEAKLGFLGTLAAVPRWLNHPAQIANAEYKPIQLQRARACGLRVPRTLITNEPAAARDFARDLDTVVYKPFSPRGVRAEDGRRRLLFTTTTTAEELDDPGVAMTAHMVQEWIAHTHAIRLTVVDDQCFAAAIHSDSPQAEVDWRSDYASLTYEQVRVPEPVRTSVLALTRDLGLRFGALDFLVTETGDWVFLEINPNGQWAWISEVAADIAAALATALEKGPAHG</sequence>
<dbReference type="PANTHER" id="PTHR21621:SF0">
    <property type="entry name" value="BETA-CITRYLGLUTAMATE SYNTHASE B-RELATED"/>
    <property type="match status" value="1"/>
</dbReference>
<feature type="domain" description="ATP-grasp fold RimK-type" evidence="1">
    <location>
        <begin position="133"/>
        <end position="309"/>
    </location>
</feature>
<evidence type="ECO:0000259" key="2">
    <source>
        <dbReference type="Pfam" id="PF21068"/>
    </source>
</evidence>
<dbReference type="Gene3D" id="3.30.470.20">
    <property type="entry name" value="ATP-grasp fold, B domain"/>
    <property type="match status" value="1"/>
</dbReference>
<protein>
    <submittedName>
        <fullName evidence="3">ATP-grasp ribosomal peptide maturase</fullName>
    </submittedName>
</protein>
<keyword evidence="4" id="KW-1185">Reference proteome</keyword>
<dbReference type="Proteomes" id="UP001500908">
    <property type="component" value="Unassembled WGS sequence"/>
</dbReference>
<evidence type="ECO:0000259" key="1">
    <source>
        <dbReference type="Pfam" id="PF08443"/>
    </source>
</evidence>
<dbReference type="RefSeq" id="WP_344968251.1">
    <property type="nucleotide sequence ID" value="NZ_BAABDD010000004.1"/>
</dbReference>
<dbReference type="Pfam" id="PF08443">
    <property type="entry name" value="RimK"/>
    <property type="match status" value="1"/>
</dbReference>
<proteinExistence type="predicted"/>
<dbReference type="InterPro" id="IPR026449">
    <property type="entry name" value="GRASP_SAV_5884"/>
</dbReference>
<dbReference type="InterPro" id="IPR013651">
    <property type="entry name" value="ATP-grasp_RimK-type"/>
</dbReference>
<name>A0ABP7F9C6_9ACTN</name>
<comment type="caution">
    <text evidence="3">The sequence shown here is derived from an EMBL/GenBank/DDBJ whole genome shotgun (WGS) entry which is preliminary data.</text>
</comment>
<dbReference type="EMBL" id="BAABDD010000004">
    <property type="protein sequence ID" value="GAA3733539.1"/>
    <property type="molecule type" value="Genomic_DNA"/>
</dbReference>
<gene>
    <name evidence="3" type="primary">tgmB_2</name>
    <name evidence="3" type="ORF">GCM10022402_12460</name>
</gene>
<reference evidence="4" key="1">
    <citation type="journal article" date="2019" name="Int. J. Syst. Evol. Microbiol.">
        <title>The Global Catalogue of Microorganisms (GCM) 10K type strain sequencing project: providing services to taxonomists for standard genome sequencing and annotation.</title>
        <authorList>
            <consortium name="The Broad Institute Genomics Platform"/>
            <consortium name="The Broad Institute Genome Sequencing Center for Infectious Disease"/>
            <person name="Wu L."/>
            <person name="Ma J."/>
        </authorList>
    </citation>
    <scope>NUCLEOTIDE SEQUENCE [LARGE SCALE GENOMIC DNA]</scope>
    <source>
        <strain evidence="4">JCM 17137</strain>
    </source>
</reference>
<evidence type="ECO:0000313" key="3">
    <source>
        <dbReference type="EMBL" id="GAA3733539.1"/>
    </source>
</evidence>
<accession>A0ABP7F9C6</accession>
<dbReference type="Pfam" id="PF21068">
    <property type="entry name" value="ATPgraspMvdD"/>
    <property type="match status" value="1"/>
</dbReference>
<evidence type="ECO:0000313" key="4">
    <source>
        <dbReference type="Proteomes" id="UP001500908"/>
    </source>
</evidence>
<feature type="domain" description="MvdD-like pre-ATP grasp" evidence="2">
    <location>
        <begin position="2"/>
        <end position="116"/>
    </location>
</feature>
<organism evidence="3 4">
    <name type="scientific">Salinactinospora qingdaonensis</name>
    <dbReference type="NCBI Taxonomy" id="702744"/>
    <lineage>
        <taxon>Bacteria</taxon>
        <taxon>Bacillati</taxon>
        <taxon>Actinomycetota</taxon>
        <taxon>Actinomycetes</taxon>
        <taxon>Streptosporangiales</taxon>
        <taxon>Nocardiopsidaceae</taxon>
        <taxon>Salinactinospora</taxon>
    </lineage>
</organism>